<dbReference type="InterPro" id="IPR020922">
    <property type="entry name" value="dITP/XTP_pyrophosphatase"/>
</dbReference>
<dbReference type="GO" id="GO:0035870">
    <property type="term" value="F:dITP diphosphatase activity"/>
    <property type="evidence" value="ECO:0007669"/>
    <property type="project" value="UniProtKB-UniRule"/>
</dbReference>
<dbReference type="GO" id="GO:0036222">
    <property type="term" value="F:XTP diphosphatase activity"/>
    <property type="evidence" value="ECO:0007669"/>
    <property type="project" value="UniProtKB-UniRule"/>
</dbReference>
<keyword evidence="3 10" id="KW-0479">Metal-binding</keyword>
<reference evidence="12" key="1">
    <citation type="submission" date="2020-10" db="EMBL/GenBank/DDBJ databases">
        <authorList>
            <person name="Gilroy R."/>
        </authorList>
    </citation>
    <scope>NUCLEOTIDE SEQUENCE</scope>
    <source>
        <strain evidence="12">ChiGjej2B2-16831</strain>
    </source>
</reference>
<evidence type="ECO:0000256" key="7">
    <source>
        <dbReference type="ARBA" id="ARBA00023080"/>
    </source>
</evidence>
<comment type="catalytic activity">
    <reaction evidence="9 10">
        <text>XTP + H2O = XMP + diphosphate + H(+)</text>
        <dbReference type="Rhea" id="RHEA:28610"/>
        <dbReference type="ChEBI" id="CHEBI:15377"/>
        <dbReference type="ChEBI" id="CHEBI:15378"/>
        <dbReference type="ChEBI" id="CHEBI:33019"/>
        <dbReference type="ChEBI" id="CHEBI:57464"/>
        <dbReference type="ChEBI" id="CHEBI:61314"/>
        <dbReference type="EC" id="3.6.1.66"/>
    </reaction>
</comment>
<reference evidence="12" key="2">
    <citation type="journal article" date="2021" name="PeerJ">
        <title>Extensive microbial diversity within the chicken gut microbiome revealed by metagenomics and culture.</title>
        <authorList>
            <person name="Gilroy R."/>
            <person name="Ravi A."/>
            <person name="Getino M."/>
            <person name="Pursley I."/>
            <person name="Horton D.L."/>
            <person name="Alikhan N.F."/>
            <person name="Baker D."/>
            <person name="Gharbi K."/>
            <person name="Hall N."/>
            <person name="Watson M."/>
            <person name="Adriaenssens E.M."/>
            <person name="Foster-Nyarko E."/>
            <person name="Jarju S."/>
            <person name="Secka A."/>
            <person name="Antonio M."/>
            <person name="Oren A."/>
            <person name="Chaudhuri R.R."/>
            <person name="La Ragione R."/>
            <person name="Hildebrand F."/>
            <person name="Pallen M.J."/>
        </authorList>
    </citation>
    <scope>NUCLEOTIDE SEQUENCE</scope>
    <source>
        <strain evidence="12">ChiGjej2B2-16831</strain>
    </source>
</reference>
<dbReference type="SUPFAM" id="SSF52972">
    <property type="entry name" value="ITPase-like"/>
    <property type="match status" value="1"/>
</dbReference>
<evidence type="ECO:0000256" key="3">
    <source>
        <dbReference type="ARBA" id="ARBA00022723"/>
    </source>
</evidence>
<dbReference type="GO" id="GO:0017111">
    <property type="term" value="F:ribonucleoside triphosphate phosphatase activity"/>
    <property type="evidence" value="ECO:0007669"/>
    <property type="project" value="InterPro"/>
</dbReference>
<feature type="binding site" evidence="10">
    <location>
        <position position="72"/>
    </location>
    <ligand>
        <name>substrate</name>
    </ligand>
</feature>
<dbReference type="Gene3D" id="3.90.950.10">
    <property type="match status" value="1"/>
</dbReference>
<accession>A0A9D1STM4</accession>
<dbReference type="InterPro" id="IPR029001">
    <property type="entry name" value="ITPase-like_fam"/>
</dbReference>
<dbReference type="EMBL" id="DVNZ01000133">
    <property type="protein sequence ID" value="HIU94331.1"/>
    <property type="molecule type" value="Genomic_DNA"/>
</dbReference>
<evidence type="ECO:0000313" key="13">
    <source>
        <dbReference type="Proteomes" id="UP000824128"/>
    </source>
</evidence>
<evidence type="ECO:0000313" key="12">
    <source>
        <dbReference type="EMBL" id="HIU94331.1"/>
    </source>
</evidence>
<dbReference type="InterPro" id="IPR002637">
    <property type="entry name" value="RdgB/HAM1"/>
</dbReference>
<evidence type="ECO:0000256" key="9">
    <source>
        <dbReference type="ARBA" id="ARBA00052017"/>
    </source>
</evidence>
<dbReference type="FunFam" id="3.90.950.10:FF:000001">
    <property type="entry name" value="dITP/XTP pyrophosphatase"/>
    <property type="match status" value="1"/>
</dbReference>
<dbReference type="NCBIfam" id="TIGR00042">
    <property type="entry name" value="RdgB/HAM1 family non-canonical purine NTP pyrophosphatase"/>
    <property type="match status" value="1"/>
</dbReference>
<gene>
    <name evidence="12" type="ORF">IAD24_04155</name>
</gene>
<evidence type="ECO:0000256" key="5">
    <source>
        <dbReference type="ARBA" id="ARBA00022801"/>
    </source>
</evidence>
<proteinExistence type="inferred from homology"/>
<dbReference type="CDD" id="cd00515">
    <property type="entry name" value="HAM1"/>
    <property type="match status" value="1"/>
</dbReference>
<dbReference type="AlphaFoldDB" id="A0A9D1STM4"/>
<keyword evidence="5 10" id="KW-0378">Hydrolase</keyword>
<dbReference type="PANTHER" id="PTHR11067:SF9">
    <property type="entry name" value="INOSINE TRIPHOSPHATE PYROPHOSPHATASE"/>
    <property type="match status" value="1"/>
</dbReference>
<evidence type="ECO:0000256" key="11">
    <source>
        <dbReference type="RuleBase" id="RU003781"/>
    </source>
</evidence>
<dbReference type="GO" id="GO:0046872">
    <property type="term" value="F:metal ion binding"/>
    <property type="evidence" value="ECO:0007669"/>
    <property type="project" value="UniProtKB-KW"/>
</dbReference>
<comment type="catalytic activity">
    <reaction evidence="8 10">
        <text>dITP + H2O = dIMP + diphosphate + H(+)</text>
        <dbReference type="Rhea" id="RHEA:28342"/>
        <dbReference type="ChEBI" id="CHEBI:15377"/>
        <dbReference type="ChEBI" id="CHEBI:15378"/>
        <dbReference type="ChEBI" id="CHEBI:33019"/>
        <dbReference type="ChEBI" id="CHEBI:61194"/>
        <dbReference type="ChEBI" id="CHEBI:61382"/>
        <dbReference type="EC" id="3.6.1.66"/>
    </reaction>
</comment>
<dbReference type="PANTHER" id="PTHR11067">
    <property type="entry name" value="INOSINE TRIPHOSPHATE PYROPHOSPHATASE/HAM1 PROTEIN"/>
    <property type="match status" value="1"/>
</dbReference>
<feature type="binding site" evidence="10">
    <location>
        <position position="177"/>
    </location>
    <ligand>
        <name>substrate</name>
    </ligand>
</feature>
<comment type="subunit">
    <text evidence="2 10">Homodimer.</text>
</comment>
<evidence type="ECO:0000256" key="4">
    <source>
        <dbReference type="ARBA" id="ARBA00022741"/>
    </source>
</evidence>
<dbReference type="Proteomes" id="UP000824128">
    <property type="component" value="Unassembled WGS sequence"/>
</dbReference>
<dbReference type="GO" id="GO:0009117">
    <property type="term" value="P:nucleotide metabolic process"/>
    <property type="evidence" value="ECO:0007669"/>
    <property type="project" value="UniProtKB-KW"/>
</dbReference>
<comment type="cofactor">
    <cofactor evidence="10">
        <name>Mg(2+)</name>
        <dbReference type="ChEBI" id="CHEBI:18420"/>
    </cofactor>
    <text evidence="10">Binds 1 Mg(2+) ion per subunit.</text>
</comment>
<keyword evidence="4 10" id="KW-0547">Nucleotide-binding</keyword>
<feature type="binding site" evidence="10">
    <location>
        <begin position="7"/>
        <end position="12"/>
    </location>
    <ligand>
        <name>substrate</name>
    </ligand>
</feature>
<feature type="binding site" evidence="10">
    <location>
        <begin position="154"/>
        <end position="157"/>
    </location>
    <ligand>
        <name>substrate</name>
    </ligand>
</feature>
<evidence type="ECO:0000256" key="10">
    <source>
        <dbReference type="HAMAP-Rule" id="MF_01405"/>
    </source>
</evidence>
<keyword evidence="6 10" id="KW-0460">Magnesium</keyword>
<keyword evidence="7 10" id="KW-0546">Nucleotide metabolism</keyword>
<dbReference type="Pfam" id="PF01725">
    <property type="entry name" value="Ham1p_like"/>
    <property type="match status" value="1"/>
</dbReference>
<dbReference type="GO" id="GO:0005829">
    <property type="term" value="C:cytosol"/>
    <property type="evidence" value="ECO:0007669"/>
    <property type="project" value="TreeGrafter"/>
</dbReference>
<dbReference type="HAMAP" id="MF_01405">
    <property type="entry name" value="Non_canon_purine_NTPase"/>
    <property type="match status" value="1"/>
</dbReference>
<evidence type="ECO:0000256" key="1">
    <source>
        <dbReference type="ARBA" id="ARBA00008023"/>
    </source>
</evidence>
<comment type="caution">
    <text evidence="10">Lacks conserved residue(s) required for the propagation of feature annotation.</text>
</comment>
<sequence>MKLIIATNNAHKAQEIRQILADSFSALDTLREAGLAIEVVEDGATFAENAVKKAEQVLAAAPGYDAALSDDSGLAVDALGGAPGVYSARYAGPQHDDADNNRKLMADMAGVPDGQRGCRFVCAVALARRGRPTVTAEGACEGVLLRAPRGENGFGYDPYFYYPPAGRTFAELTGEAKNAVSHRRRALESLRALLAQERRQRGA</sequence>
<dbReference type="GO" id="GO:0000166">
    <property type="term" value="F:nucleotide binding"/>
    <property type="evidence" value="ECO:0007669"/>
    <property type="project" value="UniProtKB-KW"/>
</dbReference>
<comment type="similarity">
    <text evidence="1 10 11">Belongs to the HAM1 NTPase family.</text>
</comment>
<protein>
    <recommendedName>
        <fullName evidence="10">dITP/XTP pyrophosphatase</fullName>
        <ecNumber evidence="10">3.6.1.66</ecNumber>
    </recommendedName>
    <alternativeName>
        <fullName evidence="10">Non-canonical purine NTP pyrophosphatase</fullName>
    </alternativeName>
    <alternativeName>
        <fullName evidence="10">Non-standard purine NTP pyrophosphatase</fullName>
    </alternativeName>
    <alternativeName>
        <fullName evidence="10">Nucleoside-triphosphate diphosphatase</fullName>
    </alternativeName>
    <alternativeName>
        <fullName evidence="10">Nucleoside-triphosphate pyrophosphatase</fullName>
        <shortName evidence="10">NTPase</shortName>
    </alternativeName>
</protein>
<feature type="binding site" evidence="10">
    <location>
        <position position="71"/>
    </location>
    <ligand>
        <name>Mg(2+)</name>
        <dbReference type="ChEBI" id="CHEBI:18420"/>
    </ligand>
</feature>
<evidence type="ECO:0000256" key="8">
    <source>
        <dbReference type="ARBA" id="ARBA00051875"/>
    </source>
</evidence>
<organism evidence="12 13">
    <name type="scientific">Candidatus Aphodomorpha intestinavium</name>
    <dbReference type="NCBI Taxonomy" id="2840672"/>
    <lineage>
        <taxon>Bacteria</taxon>
        <taxon>Bacillati</taxon>
        <taxon>Bacillota</taxon>
        <taxon>Clostridia</taxon>
        <taxon>Eubacteriales</taxon>
        <taxon>Candidatus Aphodomorpha</taxon>
    </lineage>
</organism>
<comment type="catalytic activity">
    <reaction evidence="10">
        <text>ITP + H2O = IMP + diphosphate + H(+)</text>
        <dbReference type="Rhea" id="RHEA:29399"/>
        <dbReference type="ChEBI" id="CHEBI:15377"/>
        <dbReference type="ChEBI" id="CHEBI:15378"/>
        <dbReference type="ChEBI" id="CHEBI:33019"/>
        <dbReference type="ChEBI" id="CHEBI:58053"/>
        <dbReference type="ChEBI" id="CHEBI:61402"/>
        <dbReference type="EC" id="3.6.1.66"/>
    </reaction>
</comment>
<dbReference type="GO" id="GO:0009146">
    <property type="term" value="P:purine nucleoside triphosphate catabolic process"/>
    <property type="evidence" value="ECO:0007669"/>
    <property type="project" value="UniProtKB-UniRule"/>
</dbReference>
<comment type="function">
    <text evidence="10">Pyrophosphatase that catalyzes the hydrolysis of nucleoside triphosphates to their monophosphate derivatives, with a high preference for the non-canonical purine nucleotides XTP (xanthosine triphosphate), dITP (deoxyinosine triphosphate) and ITP. Seems to function as a house-cleaning enzyme that removes non-canonical purine nucleotides from the nucleotide pool, thus preventing their incorporation into DNA/RNA and avoiding chromosomal lesions.</text>
</comment>
<feature type="active site" description="Proton acceptor" evidence="10">
    <location>
        <position position="71"/>
    </location>
</feature>
<evidence type="ECO:0000256" key="6">
    <source>
        <dbReference type="ARBA" id="ARBA00022842"/>
    </source>
</evidence>
<comment type="caution">
    <text evidence="12">The sequence shown here is derived from an EMBL/GenBank/DDBJ whole genome shotgun (WGS) entry which is preliminary data.</text>
</comment>
<evidence type="ECO:0000256" key="2">
    <source>
        <dbReference type="ARBA" id="ARBA00011738"/>
    </source>
</evidence>
<name>A0A9D1STM4_9FIRM</name>
<dbReference type="NCBIfam" id="NF011397">
    <property type="entry name" value="PRK14822.1"/>
    <property type="match status" value="1"/>
</dbReference>
<feature type="binding site" evidence="10">
    <location>
        <begin position="182"/>
        <end position="183"/>
    </location>
    <ligand>
        <name>substrate</name>
    </ligand>
</feature>
<dbReference type="EC" id="3.6.1.66" evidence="10"/>
<dbReference type="GO" id="GO:0036220">
    <property type="term" value="F:ITP diphosphatase activity"/>
    <property type="evidence" value="ECO:0007669"/>
    <property type="project" value="UniProtKB-UniRule"/>
</dbReference>